<dbReference type="SUPFAM" id="SSF55797">
    <property type="entry name" value="PR-1-like"/>
    <property type="match status" value="1"/>
</dbReference>
<reference evidence="1" key="1">
    <citation type="submission" date="2017-02" db="UniProtKB">
        <authorList>
            <consortium name="WormBaseParasite"/>
        </authorList>
    </citation>
    <scope>IDENTIFICATION</scope>
</reference>
<protein>
    <submittedName>
        <fullName evidence="1">SCP domain-containing protein</fullName>
    </submittedName>
</protein>
<evidence type="ECO:0000313" key="1">
    <source>
        <dbReference type="WBParaSite" id="HPLM_0000481801-mRNA-1"/>
    </source>
</evidence>
<dbReference type="InterPro" id="IPR035940">
    <property type="entry name" value="CAP_sf"/>
</dbReference>
<dbReference type="WBParaSite" id="HPLM_0000481801-mRNA-1">
    <property type="protein sequence ID" value="HPLM_0000481801-mRNA-1"/>
    <property type="gene ID" value="HPLM_0000481801"/>
</dbReference>
<organism evidence="1">
    <name type="scientific">Haemonchus placei</name>
    <name type="common">Barber's pole worm</name>
    <dbReference type="NCBI Taxonomy" id="6290"/>
    <lineage>
        <taxon>Eukaryota</taxon>
        <taxon>Metazoa</taxon>
        <taxon>Ecdysozoa</taxon>
        <taxon>Nematoda</taxon>
        <taxon>Chromadorea</taxon>
        <taxon>Rhabditida</taxon>
        <taxon>Rhabditina</taxon>
        <taxon>Rhabditomorpha</taxon>
        <taxon>Strongyloidea</taxon>
        <taxon>Trichostrongylidae</taxon>
        <taxon>Haemonchus</taxon>
    </lineage>
</organism>
<dbReference type="Gene3D" id="3.40.33.10">
    <property type="entry name" value="CAP"/>
    <property type="match status" value="1"/>
</dbReference>
<sequence>LYWLVHRCNLKNDMTDEVRDVFLDKHNEYQSQVAKGLAKDRQGGTTPTAGKMARASYDCKLEESMMKWLNKCIFRDSKSGNGENIWLSTNTRLNKTHAAAMVR</sequence>
<proteinExistence type="predicted"/>
<dbReference type="AlphaFoldDB" id="A0A0N4W4J6"/>
<name>A0A0N4W4J6_HAEPC</name>
<dbReference type="CDD" id="cd05380">
    <property type="entry name" value="CAP_euk"/>
    <property type="match status" value="1"/>
</dbReference>
<accession>A0A0N4W4J6</accession>